<evidence type="ECO:0000259" key="6">
    <source>
        <dbReference type="Pfam" id="PF18998"/>
    </source>
</evidence>
<evidence type="ECO:0000256" key="3">
    <source>
        <dbReference type="ARBA" id="ARBA00022801"/>
    </source>
</evidence>
<dbReference type="InterPro" id="IPR018247">
    <property type="entry name" value="EF_Hand_1_Ca_BS"/>
</dbReference>
<keyword evidence="3" id="KW-0378">Hydrolase</keyword>
<evidence type="ECO:0000256" key="4">
    <source>
        <dbReference type="ARBA" id="ARBA00022833"/>
    </source>
</evidence>
<dbReference type="Pfam" id="PF18998">
    <property type="entry name" value="Flg_new_2"/>
    <property type="match status" value="1"/>
</dbReference>
<dbReference type="Pfam" id="PF00413">
    <property type="entry name" value="Peptidase_M10"/>
    <property type="match status" value="1"/>
</dbReference>
<dbReference type="Proteomes" id="UP001168338">
    <property type="component" value="Unassembled WGS sequence"/>
</dbReference>
<dbReference type="InterPro" id="IPR036439">
    <property type="entry name" value="Dockerin_dom_sf"/>
</dbReference>
<keyword evidence="8" id="KW-1185">Reference proteome</keyword>
<keyword evidence="2" id="KW-0479">Metal-binding</keyword>
<evidence type="ECO:0000313" key="8">
    <source>
        <dbReference type="Proteomes" id="UP001168338"/>
    </source>
</evidence>
<comment type="caution">
    <text evidence="7">The sequence shown here is derived from an EMBL/GenBank/DDBJ whole genome shotgun (WGS) entry which is preliminary data.</text>
</comment>
<evidence type="ECO:0000256" key="1">
    <source>
        <dbReference type="ARBA" id="ARBA00022670"/>
    </source>
</evidence>
<dbReference type="EMBL" id="VCYH01000006">
    <property type="protein sequence ID" value="MDN7025302.1"/>
    <property type="molecule type" value="Genomic_DNA"/>
</dbReference>
<dbReference type="PROSITE" id="PS00018">
    <property type="entry name" value="EF_HAND_1"/>
    <property type="match status" value="2"/>
</dbReference>
<protein>
    <recommendedName>
        <fullName evidence="9">Bacterial repeat domain-containing protein</fullName>
    </recommendedName>
</protein>
<dbReference type="SUPFAM" id="SSF63446">
    <property type="entry name" value="Type I dockerin domain"/>
    <property type="match status" value="1"/>
</dbReference>
<evidence type="ECO:0000259" key="5">
    <source>
        <dbReference type="Pfam" id="PF00413"/>
    </source>
</evidence>
<dbReference type="RefSeq" id="WP_301664449.1">
    <property type="nucleotide sequence ID" value="NZ_VCYH01000006.1"/>
</dbReference>
<keyword evidence="4" id="KW-0862">Zinc</keyword>
<feature type="domain" description="Peptidase M10 metallopeptidase" evidence="5">
    <location>
        <begin position="349"/>
        <end position="490"/>
    </location>
</feature>
<reference evidence="7" key="1">
    <citation type="submission" date="2019-05" db="EMBL/GenBank/DDBJ databases">
        <title>Methanoculleus sp. FWC-SCC1, a methanogenic archaeon isolated from deep marine cold seep.</title>
        <authorList>
            <person name="Chen Y.-W."/>
            <person name="Chen S.-C."/>
            <person name="Teng N.-H."/>
            <person name="Lai M.-C."/>
        </authorList>
    </citation>
    <scope>NUCLEOTIDE SEQUENCE</scope>
    <source>
        <strain evidence="7">FWC-SCC1</strain>
    </source>
</reference>
<dbReference type="Gene3D" id="2.60.40.10">
    <property type="entry name" value="Immunoglobulins"/>
    <property type="match status" value="1"/>
</dbReference>
<feature type="domain" description="Bacterial repeat" evidence="6">
    <location>
        <begin position="500"/>
        <end position="568"/>
    </location>
</feature>
<organism evidence="7 8">
    <name type="scientific">Methanoculleus frigidifontis</name>
    <dbReference type="NCBI Taxonomy" id="2584085"/>
    <lineage>
        <taxon>Archaea</taxon>
        <taxon>Methanobacteriati</taxon>
        <taxon>Methanobacteriota</taxon>
        <taxon>Stenosarchaea group</taxon>
        <taxon>Methanomicrobia</taxon>
        <taxon>Methanomicrobiales</taxon>
        <taxon>Methanomicrobiaceae</taxon>
        <taxon>Methanoculleus</taxon>
    </lineage>
</organism>
<evidence type="ECO:0008006" key="9">
    <source>
        <dbReference type="Google" id="ProtNLM"/>
    </source>
</evidence>
<dbReference type="InterPro" id="IPR044060">
    <property type="entry name" value="Bacterial_rp_domain"/>
</dbReference>
<name>A0ABT8MBI0_9EURY</name>
<keyword evidence="1" id="KW-0645">Protease</keyword>
<dbReference type="InterPro" id="IPR013783">
    <property type="entry name" value="Ig-like_fold"/>
</dbReference>
<proteinExistence type="predicted"/>
<dbReference type="InterPro" id="IPR024079">
    <property type="entry name" value="MetalloPept_cat_dom_sf"/>
</dbReference>
<sequence>MKNTTKINLFAVALLLTVSLVVAPATAITVDVPLTDLVSEADSVVIGTVVATESRWNADRTLIQTYVTIQVDQHVAKASVEETITLVVDGGTVDDITLWVSDTPVFWPSMQIGVLLKKISPDLYVPYGLTQGVYAISDNEVSTDQIPAYRMIPSGCMTSERFIEMIRMAEAGIEPSIGYVVPEPIGEARYEIDPFQLSPGTASAGTDATVTITGSGFGTKPSRDSLADVCFFFIREGDSLYWIYATGWLPASNWQEANANAIQSWTNTEIVTHVPAGTAYRGYYYSGSAGSGPVVVLTEEGQEVGPYEMSVPFGRLTGWGGIPSRWSGEAPIILYYVNPPPVAGSLDSVISAAGTWTEVPGSSFTFEYAGTTTATEIGYNGKNEILWAYIDQPGVLAQAASWRDAAGVMYEADIRFNTQYSWSTSPSTSEFDIEAICLHELGHWVQLADLYGNIAGYPSDTTKVMYGRGAPGEVKRTLHPGDREGIEYIYPAMTPTFSLNLKVTPEGSGTVIGAGMYEVGELVTITATPEDGWTFASWTDEVGAEVSVQAVYDYTMPARDVTLTANFELELVVIPLPGSTDPPTDPDGDGLYEDLNGNGRLDFADVVVYFEQMEWIAANEPVDCFDYNGNGRIDWDDVVVLFGEV</sequence>
<accession>A0ABT8MBI0</accession>
<dbReference type="SUPFAM" id="SSF55486">
    <property type="entry name" value="Metalloproteases ('zincins'), catalytic domain"/>
    <property type="match status" value="1"/>
</dbReference>
<gene>
    <name evidence="7" type="ORF">FGU65_10425</name>
</gene>
<evidence type="ECO:0000256" key="2">
    <source>
        <dbReference type="ARBA" id="ARBA00022723"/>
    </source>
</evidence>
<dbReference type="InterPro" id="IPR001818">
    <property type="entry name" value="Pept_M10_metallopeptidase"/>
</dbReference>
<dbReference type="Gene3D" id="3.40.390.10">
    <property type="entry name" value="Collagenase (Catalytic Domain)"/>
    <property type="match status" value="1"/>
</dbReference>
<evidence type="ECO:0000313" key="7">
    <source>
        <dbReference type="EMBL" id="MDN7025302.1"/>
    </source>
</evidence>
<dbReference type="CDD" id="cd14254">
    <property type="entry name" value="Dockerin_II"/>
    <property type="match status" value="1"/>
</dbReference>